<keyword evidence="1" id="KW-0969">Cilium</keyword>
<reference evidence="2" key="1">
    <citation type="journal article" date="2015" name="PLoS Genet.">
        <title>Genome Sequence and Transcriptome Analyses of Chrysochromulina tobin: Metabolic Tools for Enhanced Algal Fitness in the Prominent Order Prymnesiales (Haptophyceae).</title>
        <authorList>
            <person name="Hovde B.T."/>
            <person name="Deodato C.R."/>
            <person name="Hunsperger H.M."/>
            <person name="Ryken S.A."/>
            <person name="Yost W."/>
            <person name="Jha R.K."/>
            <person name="Patterson J."/>
            <person name="Monnat R.J. Jr."/>
            <person name="Barlow S.B."/>
            <person name="Starkenburg S.R."/>
            <person name="Cattolico R.A."/>
        </authorList>
    </citation>
    <scope>NUCLEOTIDE SEQUENCE</scope>
    <source>
        <strain evidence="2">CCMP291</strain>
    </source>
</reference>
<keyword evidence="1" id="KW-0282">Flagellum</keyword>
<comment type="caution">
    <text evidence="1">The sequence shown here is derived from an EMBL/GenBank/DDBJ whole genome shotgun (WGS) entry which is preliminary data.</text>
</comment>
<dbReference type="EMBL" id="JWZX01000178">
    <property type="protein sequence ID" value="KOO53556.1"/>
    <property type="molecule type" value="Genomic_DNA"/>
</dbReference>
<evidence type="ECO:0000313" key="2">
    <source>
        <dbReference type="Proteomes" id="UP000037460"/>
    </source>
</evidence>
<sequence length="348" mass="38892">MKLSLKQKIVRTKPGWWKPSLSCSVIDDARRFDHQHDKHVHEAVSALRGAQATPADVPITKEFATALLAVQRERLVGQRQGLGGDFGTKAIKKDDGGRKRWRSAVVAVTAEKPKAEESSIWQPRAKQSDSKSIFDSQECMERAFNCDWERALHYGIGEYVRKNHDDNDAGEVEKVRRCLLSNVWLVYSAFDYLASLGSGGINAINSNAFLSFIKEAKLVDPASTNCKAAHLDQLFVLINSLEPPSERRIALQKAWPDESTMKAAGHDDALEYLVWARANNANALTVLIKERAVPWHQPPAIPPCECVRHLVKGLIRRCEKGAEVEPNGKVTLQEARKFRKTVLGIKRG</sequence>
<protein>
    <submittedName>
        <fullName evidence="1">Flagellar associated protein</fullName>
    </submittedName>
</protein>
<proteinExistence type="predicted"/>
<organism evidence="1 2">
    <name type="scientific">Chrysochromulina tobinii</name>
    <dbReference type="NCBI Taxonomy" id="1460289"/>
    <lineage>
        <taxon>Eukaryota</taxon>
        <taxon>Haptista</taxon>
        <taxon>Haptophyta</taxon>
        <taxon>Prymnesiophyceae</taxon>
        <taxon>Prymnesiales</taxon>
        <taxon>Chrysochromulinaceae</taxon>
        <taxon>Chrysochromulina</taxon>
    </lineage>
</organism>
<dbReference type="AlphaFoldDB" id="A0A0M0LRE3"/>
<evidence type="ECO:0000313" key="1">
    <source>
        <dbReference type="EMBL" id="KOO53556.1"/>
    </source>
</evidence>
<dbReference type="Proteomes" id="UP000037460">
    <property type="component" value="Unassembled WGS sequence"/>
</dbReference>
<keyword evidence="1" id="KW-0966">Cell projection</keyword>
<gene>
    <name evidence="1" type="ORF">Ctob_012663</name>
</gene>
<accession>A0A0M0LRE3</accession>
<name>A0A0M0LRE3_9EUKA</name>
<keyword evidence="2" id="KW-1185">Reference proteome</keyword>